<feature type="domain" description="N-acetyltransferase" evidence="1">
    <location>
        <begin position="14"/>
        <end position="174"/>
    </location>
</feature>
<dbReference type="PANTHER" id="PTHR43792:SF1">
    <property type="entry name" value="N-ACETYLTRANSFERASE DOMAIN-CONTAINING PROTEIN"/>
    <property type="match status" value="1"/>
</dbReference>
<name>A0A5J6MPF0_9PROT</name>
<dbReference type="InterPro" id="IPR016181">
    <property type="entry name" value="Acyl_CoA_acyltransferase"/>
</dbReference>
<dbReference type="PROSITE" id="PS51186">
    <property type="entry name" value="GNAT"/>
    <property type="match status" value="1"/>
</dbReference>
<dbReference type="SUPFAM" id="SSF55729">
    <property type="entry name" value="Acyl-CoA N-acyltransferases (Nat)"/>
    <property type="match status" value="1"/>
</dbReference>
<proteinExistence type="predicted"/>
<dbReference type="InterPro" id="IPR051531">
    <property type="entry name" value="N-acetyltransferase"/>
</dbReference>
<keyword evidence="3" id="KW-1185">Reference proteome</keyword>
<sequence>MPDCAFTRIETKRLALRRLQARDLPDLVSYRAHPDVLPWQGWSRFAPTDAAALIAEMAWLDPDWPGRWFQIGIALKDGDRLVGDIGLFTPAADPAEARIGYTLAPDWQGRGLAREAAAGLIAYLFAARGKRRVVAGTLPGNGPSQRLLAALGFLRARSLDLDGEWGYALERPAAAKVG</sequence>
<dbReference type="Gene3D" id="3.40.630.30">
    <property type="match status" value="1"/>
</dbReference>
<accession>A0A5J6MPF0</accession>
<evidence type="ECO:0000259" key="1">
    <source>
        <dbReference type="PROSITE" id="PS51186"/>
    </source>
</evidence>
<dbReference type="OrthoDB" id="5295305at2"/>
<evidence type="ECO:0000313" key="2">
    <source>
        <dbReference type="EMBL" id="QEX19243.1"/>
    </source>
</evidence>
<protein>
    <recommendedName>
        <fullName evidence="1">N-acetyltransferase domain-containing protein</fullName>
    </recommendedName>
</protein>
<dbReference type="GO" id="GO:0016747">
    <property type="term" value="F:acyltransferase activity, transferring groups other than amino-acyl groups"/>
    <property type="evidence" value="ECO:0007669"/>
    <property type="project" value="InterPro"/>
</dbReference>
<dbReference type="EMBL" id="CP042906">
    <property type="protein sequence ID" value="QEX19243.1"/>
    <property type="molecule type" value="Genomic_DNA"/>
</dbReference>
<organism evidence="2 3">
    <name type="scientific">Hypericibacter terrae</name>
    <dbReference type="NCBI Taxonomy" id="2602015"/>
    <lineage>
        <taxon>Bacteria</taxon>
        <taxon>Pseudomonadati</taxon>
        <taxon>Pseudomonadota</taxon>
        <taxon>Alphaproteobacteria</taxon>
        <taxon>Rhodospirillales</taxon>
        <taxon>Dongiaceae</taxon>
        <taxon>Hypericibacter</taxon>
    </lineage>
</organism>
<dbReference type="AlphaFoldDB" id="A0A5J6MPF0"/>
<dbReference type="Pfam" id="PF13302">
    <property type="entry name" value="Acetyltransf_3"/>
    <property type="match status" value="1"/>
</dbReference>
<dbReference type="Proteomes" id="UP000326202">
    <property type="component" value="Chromosome"/>
</dbReference>
<gene>
    <name evidence="2" type="ORF">FRZ44_45560</name>
</gene>
<dbReference type="KEGG" id="htq:FRZ44_45560"/>
<dbReference type="RefSeq" id="WP_151179329.1">
    <property type="nucleotide sequence ID" value="NZ_CP042906.1"/>
</dbReference>
<dbReference type="PANTHER" id="PTHR43792">
    <property type="entry name" value="GNAT FAMILY, PUTATIVE (AFU_ORTHOLOGUE AFUA_3G00765)-RELATED-RELATED"/>
    <property type="match status" value="1"/>
</dbReference>
<evidence type="ECO:0000313" key="3">
    <source>
        <dbReference type="Proteomes" id="UP000326202"/>
    </source>
</evidence>
<reference evidence="2 3" key="1">
    <citation type="submission" date="2019-08" db="EMBL/GenBank/DDBJ databases">
        <title>Hyperibacter terrae gen. nov., sp. nov. and Hyperibacter viscosus sp. nov., two new members in the family Rhodospirillaceae isolated from the rhizosphere of Hypericum perforatum.</title>
        <authorList>
            <person name="Noviana Z."/>
        </authorList>
    </citation>
    <scope>NUCLEOTIDE SEQUENCE [LARGE SCALE GENOMIC DNA]</scope>
    <source>
        <strain evidence="2 3">R5913</strain>
    </source>
</reference>
<dbReference type="InterPro" id="IPR000182">
    <property type="entry name" value="GNAT_dom"/>
</dbReference>